<evidence type="ECO:0008006" key="5">
    <source>
        <dbReference type="Google" id="ProtNLM"/>
    </source>
</evidence>
<dbReference type="PANTHER" id="PTHR43377">
    <property type="entry name" value="BILIVERDIN REDUCTASE A"/>
    <property type="match status" value="1"/>
</dbReference>
<dbReference type="RefSeq" id="WP_110789530.1">
    <property type="nucleotide sequence ID" value="NZ_QJRY01000001.1"/>
</dbReference>
<dbReference type="Gene3D" id="3.40.50.720">
    <property type="entry name" value="NAD(P)-binding Rossmann-like Domain"/>
    <property type="match status" value="1"/>
</dbReference>
<evidence type="ECO:0000313" key="3">
    <source>
        <dbReference type="EMBL" id="PYB77097.1"/>
    </source>
</evidence>
<organism evidence="3 4">
    <name type="scientific">Rhizobium wuzhouense</name>
    <dbReference type="NCBI Taxonomy" id="1986026"/>
    <lineage>
        <taxon>Bacteria</taxon>
        <taxon>Pseudomonadati</taxon>
        <taxon>Pseudomonadota</taxon>
        <taxon>Alphaproteobacteria</taxon>
        <taxon>Hyphomicrobiales</taxon>
        <taxon>Rhizobiaceae</taxon>
        <taxon>Rhizobium/Agrobacterium group</taxon>
        <taxon>Rhizobium</taxon>
    </lineage>
</organism>
<dbReference type="Pfam" id="PF01408">
    <property type="entry name" value="GFO_IDH_MocA"/>
    <property type="match status" value="1"/>
</dbReference>
<dbReference type="EMBL" id="QJRY01000001">
    <property type="protein sequence ID" value="PYB77097.1"/>
    <property type="molecule type" value="Genomic_DNA"/>
</dbReference>
<keyword evidence="4" id="KW-1185">Reference proteome</keyword>
<dbReference type="SUPFAM" id="SSF55347">
    <property type="entry name" value="Glyceraldehyde-3-phosphate dehydrogenase-like, C-terminal domain"/>
    <property type="match status" value="1"/>
</dbReference>
<name>A0ABX5NXL7_9HYPH</name>
<gene>
    <name evidence="3" type="ORF">DMY87_01595</name>
</gene>
<dbReference type="InterPro" id="IPR036291">
    <property type="entry name" value="NAD(P)-bd_dom_sf"/>
</dbReference>
<dbReference type="SUPFAM" id="SSF51735">
    <property type="entry name" value="NAD(P)-binding Rossmann-fold domains"/>
    <property type="match status" value="1"/>
</dbReference>
<dbReference type="InterPro" id="IPR000683">
    <property type="entry name" value="Gfo/Idh/MocA-like_OxRdtase_N"/>
</dbReference>
<dbReference type="InterPro" id="IPR051450">
    <property type="entry name" value="Gfo/Idh/MocA_Oxidoreductases"/>
</dbReference>
<dbReference type="Gene3D" id="3.30.360.10">
    <property type="entry name" value="Dihydrodipicolinate Reductase, domain 2"/>
    <property type="match status" value="1"/>
</dbReference>
<evidence type="ECO:0000259" key="2">
    <source>
        <dbReference type="Pfam" id="PF22725"/>
    </source>
</evidence>
<feature type="domain" description="Gfo/Idh/MocA-like oxidoreductase N-terminal" evidence="1">
    <location>
        <begin position="8"/>
        <end position="118"/>
    </location>
</feature>
<sequence length="334" mass="36358">MVEKLLQKVLIVSLGSIGRRHLRNLRLLLPDAELAVLRRQGAAEDADRVFHDLPSALAFKPDAAIVASPASAHLASASALVKQAVPVLVEKPFADRLDGLPQLVADAEAAGVPLFVAYNLRFHPLLQKVRGILAVNGIGRVLSVRSEVGQYLPDWRPGKPYRTGVSARRDLGGGALLELSHELDYICWLFGRPALVFAAGGPLGDLGIDVEDTVSLTLRYGDAAPIVNVHLDFLQRAVTRQFRIVGSEGTIVGNMITGELDLYLAQTGNWMREICRPAEPNQLYLDEIGDFFSAVQDGDAIVLPDGRQGMDVICLVEAARRSMAERKEVKIDYV</sequence>
<dbReference type="Pfam" id="PF22725">
    <property type="entry name" value="GFO_IDH_MocA_C3"/>
    <property type="match status" value="1"/>
</dbReference>
<proteinExistence type="predicted"/>
<dbReference type="InterPro" id="IPR055170">
    <property type="entry name" value="GFO_IDH_MocA-like_dom"/>
</dbReference>
<comment type="caution">
    <text evidence="3">The sequence shown here is derived from an EMBL/GenBank/DDBJ whole genome shotgun (WGS) entry which is preliminary data.</text>
</comment>
<dbReference type="PANTHER" id="PTHR43377:SF1">
    <property type="entry name" value="BILIVERDIN REDUCTASE A"/>
    <property type="match status" value="1"/>
</dbReference>
<protein>
    <recommendedName>
        <fullName evidence="5">Gfo/Idh/MocA family oxidoreductase</fullName>
    </recommendedName>
</protein>
<evidence type="ECO:0000313" key="4">
    <source>
        <dbReference type="Proteomes" id="UP000247536"/>
    </source>
</evidence>
<feature type="domain" description="GFO/IDH/MocA-like oxidoreductase" evidence="2">
    <location>
        <begin position="127"/>
        <end position="252"/>
    </location>
</feature>
<accession>A0ABX5NXL7</accession>
<evidence type="ECO:0000259" key="1">
    <source>
        <dbReference type="Pfam" id="PF01408"/>
    </source>
</evidence>
<dbReference type="Proteomes" id="UP000247536">
    <property type="component" value="Unassembled WGS sequence"/>
</dbReference>
<reference evidence="3 4" key="1">
    <citation type="submission" date="2018-06" db="EMBL/GenBank/DDBJ databases">
        <title>Rhizobium wuzhouense sp. nov., isolated from roots of Oryza officinalis.</title>
        <authorList>
            <person name="Yuan T."/>
        </authorList>
    </citation>
    <scope>NUCLEOTIDE SEQUENCE [LARGE SCALE GENOMIC DNA]</scope>
    <source>
        <strain evidence="3 4">W44</strain>
    </source>
</reference>